<evidence type="ECO:0000313" key="2">
    <source>
        <dbReference type="Proteomes" id="UP000263833"/>
    </source>
</evidence>
<dbReference type="RefSeq" id="WP_115548252.1">
    <property type="nucleotide sequence ID" value="NZ_QRGP01000001.1"/>
</dbReference>
<protein>
    <recommendedName>
        <fullName evidence="3">Lipoprotein</fullName>
    </recommendedName>
</protein>
<evidence type="ECO:0008006" key="3">
    <source>
        <dbReference type="Google" id="ProtNLM"/>
    </source>
</evidence>
<name>A0A371BGH5_9SPHN</name>
<dbReference type="AlphaFoldDB" id="A0A371BGH5"/>
<gene>
    <name evidence="1" type="ORF">DXH95_04660</name>
</gene>
<dbReference type="OrthoDB" id="7448000at2"/>
<dbReference type="EMBL" id="QRGP01000001">
    <property type="protein sequence ID" value="RDV06705.1"/>
    <property type="molecule type" value="Genomic_DNA"/>
</dbReference>
<keyword evidence="2" id="KW-1185">Reference proteome</keyword>
<accession>A0A371BGH5</accession>
<sequence>MRISWLALPLALTACDAETQAPKVEQSNAGAALDQLAIEKGLIPDPRSLAFEGRFETQSELGTDKFCAVADNGAYRVGFLSVYGSDSKCEGQGTAKQQGDTVEIALSGKESCSFIASYDGIVLRFPGTVPAGCASYCSRNASMSGTRYYFVDPGAESAKRTLGREIERLCR</sequence>
<reference evidence="2" key="1">
    <citation type="submission" date="2018-08" db="EMBL/GenBank/DDBJ databases">
        <authorList>
            <person name="Kim S.-J."/>
            <person name="Jung G.-Y."/>
        </authorList>
    </citation>
    <scope>NUCLEOTIDE SEQUENCE [LARGE SCALE GENOMIC DNA]</scope>
    <source>
        <strain evidence="2">GY_G</strain>
    </source>
</reference>
<comment type="caution">
    <text evidence="1">The sequence shown here is derived from an EMBL/GenBank/DDBJ whole genome shotgun (WGS) entry which is preliminary data.</text>
</comment>
<evidence type="ECO:0000313" key="1">
    <source>
        <dbReference type="EMBL" id="RDV06705.1"/>
    </source>
</evidence>
<dbReference type="PROSITE" id="PS51257">
    <property type="entry name" value="PROKAR_LIPOPROTEIN"/>
    <property type="match status" value="1"/>
</dbReference>
<dbReference type="Proteomes" id="UP000263833">
    <property type="component" value="Unassembled WGS sequence"/>
</dbReference>
<proteinExistence type="predicted"/>
<organism evidence="1 2">
    <name type="scientific">Sphingorhabdus pulchriflava</name>
    <dbReference type="NCBI Taxonomy" id="2292257"/>
    <lineage>
        <taxon>Bacteria</taxon>
        <taxon>Pseudomonadati</taxon>
        <taxon>Pseudomonadota</taxon>
        <taxon>Alphaproteobacteria</taxon>
        <taxon>Sphingomonadales</taxon>
        <taxon>Sphingomonadaceae</taxon>
        <taxon>Sphingorhabdus</taxon>
    </lineage>
</organism>